<keyword evidence="2" id="KW-0812">Transmembrane</keyword>
<feature type="compositionally biased region" description="Low complexity" evidence="1">
    <location>
        <begin position="47"/>
        <end position="57"/>
    </location>
</feature>
<name>A0A9J6DNG3_RHIMP</name>
<evidence type="ECO:0000256" key="1">
    <source>
        <dbReference type="SAM" id="MobiDB-lite"/>
    </source>
</evidence>
<protein>
    <recommendedName>
        <fullName evidence="5">Peptidase M13 N-terminal domain-containing protein</fullName>
    </recommendedName>
</protein>
<feature type="region of interest" description="Disordered" evidence="1">
    <location>
        <begin position="1"/>
        <end position="125"/>
    </location>
</feature>
<dbReference type="PANTHER" id="PTHR11733">
    <property type="entry name" value="ZINC METALLOPROTEASE FAMILY M13 NEPRILYSIN-RELATED"/>
    <property type="match status" value="1"/>
</dbReference>
<dbReference type="GO" id="GO:0016485">
    <property type="term" value="P:protein processing"/>
    <property type="evidence" value="ECO:0007669"/>
    <property type="project" value="TreeGrafter"/>
</dbReference>
<sequence length="957" mass="105126">MPALPPRHSMPSSSAGVPREANARSPDGLFADRDHSVAGMSLGGLSAAAAPRAAPIADGKKSSRSSRRTKAKKRTKKRDSRSPVSKTTGHHHSRTRRLASAHTVAVDEEACASPQEIRDSPQGKCLPRHHLPILRCYVAHELKFTTASGVQTYEVPWGNSRRGPEEEPAAAEAKSKQEALKSPADKALGDAVASTGNGNSEHQSVNQLPRLPAPIKQQRKSKSPSPLLVRVLNQVRIAASPKRAFRPEIPPDDPAAAQDAAMPISRDRQRRKSSVHFGTTTLREFSRLSTLTVVNVVSPVVACGLAAIVSLLCLLLLAVLWAGPQPLLERCASLDCRQARAFLDKLMDASVDPCKDFFWHVCRRWITDHSRGTNFSGQALRDTFVAFKRALLDRGIDEGVVADFGAASEFYRACSVSTTLPDAVTPSNLLERFRNETSLLTMTDIEAVLRKVVQLSLLRRVSTLFGVALVKYHGHASLYLSRAKSLSRKLSNVKHDAWLVNFLTEIVEVVLPLAPQIPSNDPEATLNALMAFDEVVDSNTSTTGGPELLSAADVDSLKEIMGSDDWIESLNSLLPTSFQLTKASAVMCDGFESIKSTVKYFRGNFALGLLYIFLHVLMEAGQFYYLKRHAFDRPDELARTCLSASQDALQPVWSNFFNNLSHSNMSEPSRVEAIFSRVRELSAQRPPTEGMSVGDRERAVTALRHVTLLEHNMSTSGQSNMFDKLNISEAKFKGDFPSLYTSVKTAETMRRLSDPPSLADVVTSSFLLTARVVYSKLLNAVVLPAALRRPPFSYSTRVPIEFDVASVGVVLAQAVFRAGMPSASSDATSWFAGNVGQFISCAEESAQSMLRTTLSSLDPHHALELFSLTRAIKIAHAVMREDYEPLRSRRGYHEAWVMAQRTFFRRFCLLVCSSDVGGEGIKESKLRCMLPLLNMVEFTGAFQCNEVPQLRKPCLSL</sequence>
<dbReference type="GO" id="GO:0004222">
    <property type="term" value="F:metalloendopeptidase activity"/>
    <property type="evidence" value="ECO:0007669"/>
    <property type="project" value="InterPro"/>
</dbReference>
<dbReference type="InterPro" id="IPR000718">
    <property type="entry name" value="Peptidase_M13"/>
</dbReference>
<feature type="compositionally biased region" description="Basic residues" evidence="1">
    <location>
        <begin position="88"/>
        <end position="99"/>
    </location>
</feature>
<organism evidence="3 4">
    <name type="scientific">Rhipicephalus microplus</name>
    <name type="common">Cattle tick</name>
    <name type="synonym">Boophilus microplus</name>
    <dbReference type="NCBI Taxonomy" id="6941"/>
    <lineage>
        <taxon>Eukaryota</taxon>
        <taxon>Metazoa</taxon>
        <taxon>Ecdysozoa</taxon>
        <taxon>Arthropoda</taxon>
        <taxon>Chelicerata</taxon>
        <taxon>Arachnida</taxon>
        <taxon>Acari</taxon>
        <taxon>Parasitiformes</taxon>
        <taxon>Ixodida</taxon>
        <taxon>Ixodoidea</taxon>
        <taxon>Ixodidae</taxon>
        <taxon>Rhipicephalinae</taxon>
        <taxon>Rhipicephalus</taxon>
        <taxon>Boophilus</taxon>
    </lineage>
</organism>
<evidence type="ECO:0000256" key="2">
    <source>
        <dbReference type="SAM" id="Phobius"/>
    </source>
</evidence>
<feature type="compositionally biased region" description="Basic and acidic residues" evidence="1">
    <location>
        <begin position="173"/>
        <end position="188"/>
    </location>
</feature>
<dbReference type="GO" id="GO:0005886">
    <property type="term" value="C:plasma membrane"/>
    <property type="evidence" value="ECO:0007669"/>
    <property type="project" value="TreeGrafter"/>
</dbReference>
<proteinExistence type="predicted"/>
<feature type="transmembrane region" description="Helical" evidence="2">
    <location>
        <begin position="296"/>
        <end position="320"/>
    </location>
</feature>
<dbReference type="InterPro" id="IPR024079">
    <property type="entry name" value="MetalloPept_cat_dom_sf"/>
</dbReference>
<dbReference type="VEuPathDB" id="VectorBase:LOC119168493"/>
<gene>
    <name evidence="3" type="ORF">HPB51_014829</name>
</gene>
<keyword evidence="2" id="KW-1133">Transmembrane helix</keyword>
<dbReference type="EMBL" id="JABSTU010000008">
    <property type="protein sequence ID" value="KAH8023580.1"/>
    <property type="molecule type" value="Genomic_DNA"/>
</dbReference>
<comment type="caution">
    <text evidence="3">The sequence shown here is derived from an EMBL/GenBank/DDBJ whole genome shotgun (WGS) entry which is preliminary data.</text>
</comment>
<evidence type="ECO:0008006" key="5">
    <source>
        <dbReference type="Google" id="ProtNLM"/>
    </source>
</evidence>
<feature type="region of interest" description="Disordered" evidence="1">
    <location>
        <begin position="244"/>
        <end position="273"/>
    </location>
</feature>
<dbReference type="Gene3D" id="3.40.390.10">
    <property type="entry name" value="Collagenase (Catalytic Domain)"/>
    <property type="match status" value="1"/>
</dbReference>
<dbReference type="AlphaFoldDB" id="A0A9J6DNG3"/>
<dbReference type="PROSITE" id="PS51885">
    <property type="entry name" value="NEPRILYSIN"/>
    <property type="match status" value="1"/>
</dbReference>
<feature type="compositionally biased region" description="Polar residues" evidence="1">
    <location>
        <begin position="194"/>
        <end position="207"/>
    </location>
</feature>
<dbReference type="SUPFAM" id="SSF55486">
    <property type="entry name" value="Metalloproteases ('zincins'), catalytic domain"/>
    <property type="match status" value="1"/>
</dbReference>
<dbReference type="Proteomes" id="UP000821866">
    <property type="component" value="Chromosome 6"/>
</dbReference>
<dbReference type="PANTHER" id="PTHR11733:SF241">
    <property type="entry name" value="GH26575P-RELATED"/>
    <property type="match status" value="1"/>
</dbReference>
<keyword evidence="2" id="KW-0472">Membrane</keyword>
<reference evidence="3" key="2">
    <citation type="submission" date="2021-09" db="EMBL/GenBank/DDBJ databases">
        <authorList>
            <person name="Jia N."/>
            <person name="Wang J."/>
            <person name="Shi W."/>
            <person name="Du L."/>
            <person name="Sun Y."/>
            <person name="Zhan W."/>
            <person name="Jiang J."/>
            <person name="Wang Q."/>
            <person name="Zhang B."/>
            <person name="Ji P."/>
            <person name="Sakyi L.B."/>
            <person name="Cui X."/>
            <person name="Yuan T."/>
            <person name="Jiang B."/>
            <person name="Yang W."/>
            <person name="Lam T.T.-Y."/>
            <person name="Chang Q."/>
            <person name="Ding S."/>
            <person name="Wang X."/>
            <person name="Zhu J."/>
            <person name="Ruan X."/>
            <person name="Zhao L."/>
            <person name="Wei J."/>
            <person name="Que T."/>
            <person name="Du C."/>
            <person name="Cheng J."/>
            <person name="Dai P."/>
            <person name="Han X."/>
            <person name="Huang E."/>
            <person name="Gao Y."/>
            <person name="Liu J."/>
            <person name="Shao H."/>
            <person name="Ye R."/>
            <person name="Li L."/>
            <person name="Wei W."/>
            <person name="Wang X."/>
            <person name="Wang C."/>
            <person name="Huo Q."/>
            <person name="Li W."/>
            <person name="Guo W."/>
            <person name="Chen H."/>
            <person name="Chen S."/>
            <person name="Zhou L."/>
            <person name="Zhou L."/>
            <person name="Ni X."/>
            <person name="Tian J."/>
            <person name="Zhou Y."/>
            <person name="Sheng Y."/>
            <person name="Liu T."/>
            <person name="Pan Y."/>
            <person name="Xia L."/>
            <person name="Li J."/>
            <person name="Zhao F."/>
            <person name="Cao W."/>
        </authorList>
    </citation>
    <scope>NUCLEOTIDE SEQUENCE</scope>
    <source>
        <strain evidence="3">Rmic-2018</strain>
        <tissue evidence="3">Larvae</tissue>
    </source>
</reference>
<feature type="region of interest" description="Disordered" evidence="1">
    <location>
        <begin position="154"/>
        <end position="224"/>
    </location>
</feature>
<keyword evidence="4" id="KW-1185">Reference proteome</keyword>
<evidence type="ECO:0000313" key="4">
    <source>
        <dbReference type="Proteomes" id="UP000821866"/>
    </source>
</evidence>
<feature type="transmembrane region" description="Helical" evidence="2">
    <location>
        <begin position="605"/>
        <end position="625"/>
    </location>
</feature>
<evidence type="ECO:0000313" key="3">
    <source>
        <dbReference type="EMBL" id="KAH8023580.1"/>
    </source>
</evidence>
<reference evidence="3" key="1">
    <citation type="journal article" date="2020" name="Cell">
        <title>Large-Scale Comparative Analyses of Tick Genomes Elucidate Their Genetic Diversity and Vector Capacities.</title>
        <authorList>
            <consortium name="Tick Genome and Microbiome Consortium (TIGMIC)"/>
            <person name="Jia N."/>
            <person name="Wang J."/>
            <person name="Shi W."/>
            <person name="Du L."/>
            <person name="Sun Y."/>
            <person name="Zhan W."/>
            <person name="Jiang J.F."/>
            <person name="Wang Q."/>
            <person name="Zhang B."/>
            <person name="Ji P."/>
            <person name="Bell-Sakyi L."/>
            <person name="Cui X.M."/>
            <person name="Yuan T.T."/>
            <person name="Jiang B.G."/>
            <person name="Yang W.F."/>
            <person name="Lam T.T."/>
            <person name="Chang Q.C."/>
            <person name="Ding S.J."/>
            <person name="Wang X.J."/>
            <person name="Zhu J.G."/>
            <person name="Ruan X.D."/>
            <person name="Zhao L."/>
            <person name="Wei J.T."/>
            <person name="Ye R.Z."/>
            <person name="Que T.C."/>
            <person name="Du C.H."/>
            <person name="Zhou Y.H."/>
            <person name="Cheng J.X."/>
            <person name="Dai P.F."/>
            <person name="Guo W.B."/>
            <person name="Han X.H."/>
            <person name="Huang E.J."/>
            <person name="Li L.F."/>
            <person name="Wei W."/>
            <person name="Gao Y.C."/>
            <person name="Liu J.Z."/>
            <person name="Shao H.Z."/>
            <person name="Wang X."/>
            <person name="Wang C.C."/>
            <person name="Yang T.C."/>
            <person name="Huo Q.B."/>
            <person name="Li W."/>
            <person name="Chen H.Y."/>
            <person name="Chen S.E."/>
            <person name="Zhou L.G."/>
            <person name="Ni X.B."/>
            <person name="Tian J.H."/>
            <person name="Sheng Y."/>
            <person name="Liu T."/>
            <person name="Pan Y.S."/>
            <person name="Xia L.Y."/>
            <person name="Li J."/>
            <person name="Zhao F."/>
            <person name="Cao W.C."/>
        </authorList>
    </citation>
    <scope>NUCLEOTIDE SEQUENCE</scope>
    <source>
        <strain evidence="3">Rmic-2018</strain>
    </source>
</reference>
<accession>A0A9J6DNG3</accession>
<dbReference type="Gene3D" id="1.10.1380.10">
    <property type="entry name" value="Neutral endopeptidase , domain2"/>
    <property type="match status" value="1"/>
</dbReference>
<feature type="compositionally biased region" description="Basic residues" evidence="1">
    <location>
        <begin position="62"/>
        <end position="79"/>
    </location>
</feature>
<dbReference type="InterPro" id="IPR042089">
    <property type="entry name" value="Peptidase_M13_dom_2"/>
</dbReference>